<dbReference type="STRING" id="710421.Mycch_2663"/>
<dbReference type="EMBL" id="CP003053">
    <property type="protein sequence ID" value="AFM17430.1"/>
    <property type="molecule type" value="Genomic_DNA"/>
</dbReference>
<evidence type="ECO:0000313" key="2">
    <source>
        <dbReference type="Proteomes" id="UP000006057"/>
    </source>
</evidence>
<evidence type="ECO:0000313" key="1">
    <source>
        <dbReference type="EMBL" id="AFM17430.1"/>
    </source>
</evidence>
<dbReference type="KEGG" id="mcb:Mycch_2663"/>
<protein>
    <recommendedName>
        <fullName evidence="3">4Fe-4S Wbl-type domain-containing protein</fullName>
    </recommendedName>
</protein>
<evidence type="ECO:0008006" key="3">
    <source>
        <dbReference type="Google" id="ProtNLM"/>
    </source>
</evidence>
<dbReference type="AlphaFoldDB" id="I4BJH3"/>
<name>I4BJH3_MYCCN</name>
<dbReference type="RefSeq" id="WP_014815908.1">
    <property type="nucleotide sequence ID" value="NC_018027.1"/>
</dbReference>
<keyword evidence="2" id="KW-1185">Reference proteome</keyword>
<proteinExistence type="predicted"/>
<dbReference type="Proteomes" id="UP000006057">
    <property type="component" value="Chromosome"/>
</dbReference>
<accession>I4BJH3</accession>
<gene>
    <name evidence="1" type="ordered locus">Mycch_2663</name>
</gene>
<dbReference type="HOGENOM" id="CLU_1303761_0_0_11"/>
<sequence length="211" mass="22862">MAGLPDLAGAACVGQHAVFDDAANGVPDATAQAERICAQCRCMDRCVDYAQSLPKALREGLFIAGVAPTNPNPNDGAQMAQKAAQMAVERQKPPRAWMMPMDDLGRPSGHRLKLSGQLDVRPGRQRWQRPPHVEGLVARMNNMTDVMLGKQLRCVKAMWSNVSRRSAVEWIAREPAHAANYCPLPSKLRSATACPSGQRRQTNGGLAGLQV</sequence>
<organism evidence="1 2">
    <name type="scientific">Mycolicibacterium chubuense (strain NBB4)</name>
    <name type="common">Mycobacterium chubuense</name>
    <dbReference type="NCBI Taxonomy" id="710421"/>
    <lineage>
        <taxon>Bacteria</taxon>
        <taxon>Bacillati</taxon>
        <taxon>Actinomycetota</taxon>
        <taxon>Actinomycetes</taxon>
        <taxon>Mycobacteriales</taxon>
        <taxon>Mycobacteriaceae</taxon>
        <taxon>Mycolicibacterium</taxon>
    </lineage>
</organism>
<reference evidence="1 2" key="1">
    <citation type="submission" date="2012-06" db="EMBL/GenBank/DDBJ databases">
        <title>Complete sequence of chromosome of Mycobacterium chubuense NBB4.</title>
        <authorList>
            <consortium name="US DOE Joint Genome Institute"/>
            <person name="Lucas S."/>
            <person name="Han J."/>
            <person name="Lapidus A."/>
            <person name="Cheng J.-F."/>
            <person name="Goodwin L."/>
            <person name="Pitluck S."/>
            <person name="Peters L."/>
            <person name="Mikhailova N."/>
            <person name="Teshima H."/>
            <person name="Detter J.C."/>
            <person name="Han C."/>
            <person name="Tapia R."/>
            <person name="Land M."/>
            <person name="Hauser L."/>
            <person name="Kyrpides N."/>
            <person name="Ivanova N."/>
            <person name="Pagani I."/>
            <person name="Mattes T."/>
            <person name="Holmes A."/>
            <person name="Rutledge P."/>
            <person name="Paulsen I."/>
            <person name="Coleman N."/>
            <person name="Woyke T."/>
        </authorList>
    </citation>
    <scope>NUCLEOTIDE SEQUENCE [LARGE SCALE GENOMIC DNA]</scope>
    <source>
        <strain evidence="1 2">NBB4</strain>
    </source>
</reference>